<dbReference type="RefSeq" id="WP_319766360.1">
    <property type="nucleotide sequence ID" value="NZ_JARULZ010000001.1"/>
</dbReference>
<feature type="chain" id="PRO_5047024306" description="Lipoprotein" evidence="2">
    <location>
        <begin position="21"/>
        <end position="238"/>
    </location>
</feature>
<proteinExistence type="predicted"/>
<accession>A0ABU8AKX1</accession>
<keyword evidence="2" id="KW-0732">Signal</keyword>
<evidence type="ECO:0000313" key="3">
    <source>
        <dbReference type="EMBL" id="MEH0634330.1"/>
    </source>
</evidence>
<protein>
    <recommendedName>
        <fullName evidence="5">Lipoprotein</fullName>
    </recommendedName>
</protein>
<keyword evidence="4" id="KW-1185">Reference proteome</keyword>
<feature type="signal peptide" evidence="2">
    <location>
        <begin position="1"/>
        <end position="20"/>
    </location>
</feature>
<evidence type="ECO:0000256" key="2">
    <source>
        <dbReference type="SAM" id="SignalP"/>
    </source>
</evidence>
<reference evidence="3" key="1">
    <citation type="submission" date="2023-04" db="EMBL/GenBank/DDBJ databases">
        <title>Genomic diversity of scab-causing Streptomyces spp. in the province of Quebec, Canada.</title>
        <authorList>
            <person name="Biessy A."/>
            <person name="Cadieux M."/>
            <person name="Ciotola M."/>
            <person name="Filion M."/>
        </authorList>
    </citation>
    <scope>NUCLEOTIDE SEQUENCE</scope>
    <source>
        <strain evidence="3">B21-115</strain>
    </source>
</reference>
<dbReference type="EMBL" id="JARULZ010000001">
    <property type="protein sequence ID" value="MEH0634330.1"/>
    <property type="molecule type" value="Genomic_DNA"/>
</dbReference>
<evidence type="ECO:0008006" key="5">
    <source>
        <dbReference type="Google" id="ProtNLM"/>
    </source>
</evidence>
<organism evidence="3 4">
    <name type="scientific">Streptomyces bottropensis</name>
    <dbReference type="NCBI Taxonomy" id="42235"/>
    <lineage>
        <taxon>Bacteria</taxon>
        <taxon>Bacillati</taxon>
        <taxon>Actinomycetota</taxon>
        <taxon>Actinomycetes</taxon>
        <taxon>Kitasatosporales</taxon>
        <taxon>Streptomycetaceae</taxon>
        <taxon>Streptomyces</taxon>
    </lineage>
</organism>
<gene>
    <name evidence="3" type="ORF">QBA35_13320</name>
</gene>
<comment type="caution">
    <text evidence="3">The sequence shown here is derived from an EMBL/GenBank/DDBJ whole genome shotgun (WGS) entry which is preliminary data.</text>
</comment>
<evidence type="ECO:0000256" key="1">
    <source>
        <dbReference type="SAM" id="MobiDB-lite"/>
    </source>
</evidence>
<name>A0ABU8AKX1_9ACTN</name>
<evidence type="ECO:0000313" key="4">
    <source>
        <dbReference type="Proteomes" id="UP001310290"/>
    </source>
</evidence>
<dbReference type="Proteomes" id="UP001310290">
    <property type="component" value="Unassembled WGS sequence"/>
</dbReference>
<sequence>MSASVLILAMSAVSGCASQASSPSPTATVEARPLSQKQLESARLAEGEAGRYGVGLGSETPADMEPGETSATPEACLPAIKVLLHGWAKGATAYTRFNLSDSTNTVGVRSVALTSYHAGKAKRVFAAVEKSLQDCPSVVYKPMLGTSVHAKLSLGEPLAPGDESLRAIMSFSMKGIDNHTAYGLVRIGNVLAWFKFNETFGSTLPQQKKAALMPVLPESLVAQQVKKVETIMETTSTP</sequence>
<feature type="region of interest" description="Disordered" evidence="1">
    <location>
        <begin position="50"/>
        <end position="71"/>
    </location>
</feature>